<evidence type="ECO:0000313" key="2">
    <source>
        <dbReference type="EMBL" id="GAG22723.1"/>
    </source>
</evidence>
<dbReference type="PANTHER" id="PTHR22916">
    <property type="entry name" value="GLYCOSYLTRANSFERASE"/>
    <property type="match status" value="1"/>
</dbReference>
<dbReference type="InterPro" id="IPR001173">
    <property type="entry name" value="Glyco_trans_2-like"/>
</dbReference>
<protein>
    <recommendedName>
        <fullName evidence="1">Glycosyltransferase 2-like domain-containing protein</fullName>
    </recommendedName>
</protein>
<name>X0WDU5_9ZZZZ</name>
<dbReference type="SUPFAM" id="SSF53448">
    <property type="entry name" value="Nucleotide-diphospho-sugar transferases"/>
    <property type="match status" value="1"/>
</dbReference>
<accession>X0WDU5</accession>
<dbReference type="InterPro" id="IPR029044">
    <property type="entry name" value="Nucleotide-diphossugar_trans"/>
</dbReference>
<sequence length="79" mass="9245">RITVVTPTYNRSEYLEKTILSVLNQNYPNLEYIIVDGGSNNPQVLEIIRKYEDWLAWWISEPDRGEDSKICITFAHVDT</sequence>
<comment type="caution">
    <text evidence="2">The sequence shown here is derived from an EMBL/GenBank/DDBJ whole genome shotgun (WGS) entry which is preliminary data.</text>
</comment>
<reference evidence="2" key="1">
    <citation type="journal article" date="2014" name="Front. Microbiol.">
        <title>High frequency of phylogenetically diverse reductive dehalogenase-homologous genes in deep subseafloor sedimentary metagenomes.</title>
        <authorList>
            <person name="Kawai M."/>
            <person name="Futagami T."/>
            <person name="Toyoda A."/>
            <person name="Takaki Y."/>
            <person name="Nishi S."/>
            <person name="Hori S."/>
            <person name="Arai W."/>
            <person name="Tsubouchi T."/>
            <person name="Morono Y."/>
            <person name="Uchiyama I."/>
            <person name="Ito T."/>
            <person name="Fujiyama A."/>
            <person name="Inagaki F."/>
            <person name="Takami H."/>
        </authorList>
    </citation>
    <scope>NUCLEOTIDE SEQUENCE</scope>
    <source>
        <strain evidence="2">Expedition CK06-06</strain>
    </source>
</reference>
<dbReference type="Gene3D" id="3.90.550.10">
    <property type="entry name" value="Spore Coat Polysaccharide Biosynthesis Protein SpsA, Chain A"/>
    <property type="match status" value="1"/>
</dbReference>
<dbReference type="Pfam" id="PF00535">
    <property type="entry name" value="Glycos_transf_2"/>
    <property type="match status" value="1"/>
</dbReference>
<gene>
    <name evidence="2" type="ORF">S01H1_49491</name>
</gene>
<feature type="domain" description="Glycosyltransferase 2-like" evidence="1">
    <location>
        <begin position="3"/>
        <end position="53"/>
    </location>
</feature>
<proteinExistence type="predicted"/>
<feature type="non-terminal residue" evidence="2">
    <location>
        <position position="1"/>
    </location>
</feature>
<dbReference type="AlphaFoldDB" id="X0WDU5"/>
<organism evidence="2">
    <name type="scientific">marine sediment metagenome</name>
    <dbReference type="NCBI Taxonomy" id="412755"/>
    <lineage>
        <taxon>unclassified sequences</taxon>
        <taxon>metagenomes</taxon>
        <taxon>ecological metagenomes</taxon>
    </lineage>
</organism>
<dbReference type="EMBL" id="BARS01031846">
    <property type="protein sequence ID" value="GAG22723.1"/>
    <property type="molecule type" value="Genomic_DNA"/>
</dbReference>
<dbReference type="PANTHER" id="PTHR22916:SF65">
    <property type="entry name" value="SLR1065 PROTEIN"/>
    <property type="match status" value="1"/>
</dbReference>
<evidence type="ECO:0000259" key="1">
    <source>
        <dbReference type="Pfam" id="PF00535"/>
    </source>
</evidence>